<dbReference type="GO" id="GO:0016020">
    <property type="term" value="C:membrane"/>
    <property type="evidence" value="ECO:0007669"/>
    <property type="project" value="UniProtKB-SubCell"/>
</dbReference>
<dbReference type="Gene3D" id="1.20.1080.10">
    <property type="entry name" value="Glycerol uptake facilitator protein"/>
    <property type="match status" value="1"/>
</dbReference>
<keyword evidence="2" id="KW-0812">Transmembrane</keyword>
<protein>
    <submittedName>
        <fullName evidence="5">Aquaporin-1</fullName>
    </submittedName>
</protein>
<dbReference type="SUPFAM" id="SSF81338">
    <property type="entry name" value="Aquaporin-like"/>
    <property type="match status" value="1"/>
</dbReference>
<keyword evidence="3" id="KW-1133">Transmembrane helix</keyword>
<sequence length="132" mass="14204">MEGSATVYGTKPKTTDSLGLNKLNEIDPVQGLAVEFVLTLQLVCAPPSRHGQNRRDVNAFAPLAIGSSVVVGHLARGVTVAVLYNYLLCPGSEPLSERVRVPQGRGLNLEADVQQALFAADGRDEVWSKHRI</sequence>
<proteinExistence type="predicted"/>
<name>A0AA47N0S5_MERPO</name>
<evidence type="ECO:0000256" key="1">
    <source>
        <dbReference type="ARBA" id="ARBA00004141"/>
    </source>
</evidence>
<evidence type="ECO:0000313" key="5">
    <source>
        <dbReference type="EMBL" id="KAK0149809.1"/>
    </source>
</evidence>
<dbReference type="InterPro" id="IPR000425">
    <property type="entry name" value="MIP"/>
</dbReference>
<keyword evidence="6" id="KW-1185">Reference proteome</keyword>
<organism evidence="5 6">
    <name type="scientific">Merluccius polli</name>
    <name type="common">Benguela hake</name>
    <name type="synonym">Merluccius cadenati</name>
    <dbReference type="NCBI Taxonomy" id="89951"/>
    <lineage>
        <taxon>Eukaryota</taxon>
        <taxon>Metazoa</taxon>
        <taxon>Chordata</taxon>
        <taxon>Craniata</taxon>
        <taxon>Vertebrata</taxon>
        <taxon>Euteleostomi</taxon>
        <taxon>Actinopterygii</taxon>
        <taxon>Neopterygii</taxon>
        <taxon>Teleostei</taxon>
        <taxon>Neoteleostei</taxon>
        <taxon>Acanthomorphata</taxon>
        <taxon>Zeiogadaria</taxon>
        <taxon>Gadariae</taxon>
        <taxon>Gadiformes</taxon>
        <taxon>Gadoidei</taxon>
        <taxon>Merlucciidae</taxon>
        <taxon>Merluccius</taxon>
    </lineage>
</organism>
<comment type="subcellular location">
    <subcellularLocation>
        <location evidence="1">Membrane</location>
        <topology evidence="1">Multi-pass membrane protein</topology>
    </subcellularLocation>
</comment>
<dbReference type="EMBL" id="JAOPHQ010001715">
    <property type="protein sequence ID" value="KAK0149809.1"/>
    <property type="molecule type" value="Genomic_DNA"/>
</dbReference>
<dbReference type="InterPro" id="IPR023271">
    <property type="entry name" value="Aquaporin-like"/>
</dbReference>
<dbReference type="Proteomes" id="UP001174136">
    <property type="component" value="Unassembled WGS sequence"/>
</dbReference>
<evidence type="ECO:0000313" key="6">
    <source>
        <dbReference type="Proteomes" id="UP001174136"/>
    </source>
</evidence>
<comment type="caution">
    <text evidence="5">The sequence shown here is derived from an EMBL/GenBank/DDBJ whole genome shotgun (WGS) entry which is preliminary data.</text>
</comment>
<evidence type="ECO:0000256" key="3">
    <source>
        <dbReference type="ARBA" id="ARBA00022989"/>
    </source>
</evidence>
<dbReference type="GO" id="GO:0015267">
    <property type="term" value="F:channel activity"/>
    <property type="evidence" value="ECO:0007669"/>
    <property type="project" value="InterPro"/>
</dbReference>
<dbReference type="Pfam" id="PF00230">
    <property type="entry name" value="MIP"/>
    <property type="match status" value="1"/>
</dbReference>
<gene>
    <name evidence="5" type="primary">AQP1_0</name>
    <name evidence="5" type="ORF">N1851_009439</name>
</gene>
<accession>A0AA47N0S5</accession>
<dbReference type="AlphaFoldDB" id="A0AA47N0S5"/>
<evidence type="ECO:0000256" key="2">
    <source>
        <dbReference type="ARBA" id="ARBA00022692"/>
    </source>
</evidence>
<keyword evidence="4" id="KW-0472">Membrane</keyword>
<reference evidence="5" key="1">
    <citation type="journal article" date="2023" name="Front. Mar. Sci.">
        <title>A new Merluccius polli reference genome to investigate the effects of global change in West African waters.</title>
        <authorList>
            <person name="Mateo J.L."/>
            <person name="Blanco-Fernandez C."/>
            <person name="Garcia-Vazquez E."/>
            <person name="Machado-Schiaffino G."/>
        </authorList>
    </citation>
    <scope>NUCLEOTIDE SEQUENCE</scope>
    <source>
        <strain evidence="5">C29</strain>
        <tissue evidence="5">Fin</tissue>
    </source>
</reference>
<evidence type="ECO:0000256" key="4">
    <source>
        <dbReference type="ARBA" id="ARBA00023136"/>
    </source>
</evidence>